<evidence type="ECO:0000313" key="3">
    <source>
        <dbReference type="Proteomes" id="UP000037751"/>
    </source>
</evidence>
<dbReference type="Gene3D" id="3.40.250.10">
    <property type="entry name" value="Rhodanese-like domain"/>
    <property type="match status" value="1"/>
</dbReference>
<dbReference type="SUPFAM" id="SSF52821">
    <property type="entry name" value="Rhodanese/Cell cycle control phosphatase"/>
    <property type="match status" value="1"/>
</dbReference>
<name>A0A0N0RSF9_9BASI</name>
<accession>A0A0N0RSF9</accession>
<dbReference type="STRING" id="77020.A0A0N0RSF9"/>
<gene>
    <name evidence="2" type="ORF">Malapachy_0874</name>
</gene>
<dbReference type="RefSeq" id="XP_017992754.1">
    <property type="nucleotide sequence ID" value="XM_018135387.1"/>
</dbReference>
<organism evidence="2 3">
    <name type="scientific">Malassezia pachydermatis</name>
    <dbReference type="NCBI Taxonomy" id="77020"/>
    <lineage>
        <taxon>Eukaryota</taxon>
        <taxon>Fungi</taxon>
        <taxon>Dikarya</taxon>
        <taxon>Basidiomycota</taxon>
        <taxon>Ustilaginomycotina</taxon>
        <taxon>Malasseziomycetes</taxon>
        <taxon>Malasseziales</taxon>
        <taxon>Malasseziaceae</taxon>
        <taxon>Malassezia</taxon>
    </lineage>
</organism>
<keyword evidence="3" id="KW-1185">Reference proteome</keyword>
<dbReference type="VEuPathDB" id="FungiDB:Malapachy_0874"/>
<dbReference type="GO" id="GO:0005739">
    <property type="term" value="C:mitochondrion"/>
    <property type="evidence" value="ECO:0007669"/>
    <property type="project" value="TreeGrafter"/>
</dbReference>
<dbReference type="CDD" id="cd01519">
    <property type="entry name" value="RHOD_HSP67B2"/>
    <property type="match status" value="1"/>
</dbReference>
<dbReference type="PANTHER" id="PTHR44086:SF10">
    <property type="entry name" value="THIOSULFATE SULFURTRANSFERASE_RHODANESE-LIKE DOMAIN-CONTAINING PROTEIN 3"/>
    <property type="match status" value="1"/>
</dbReference>
<dbReference type="EMBL" id="LGAV01000003">
    <property type="protein sequence ID" value="KOS15122.1"/>
    <property type="molecule type" value="Genomic_DNA"/>
</dbReference>
<evidence type="ECO:0000259" key="1">
    <source>
        <dbReference type="PROSITE" id="PS50206"/>
    </source>
</evidence>
<feature type="domain" description="Rhodanese" evidence="1">
    <location>
        <begin position="76"/>
        <end position="178"/>
    </location>
</feature>
<dbReference type="PANTHER" id="PTHR44086">
    <property type="entry name" value="THIOSULFATE SULFURTRANSFERASE RDL2, MITOCHONDRIAL-RELATED"/>
    <property type="match status" value="1"/>
</dbReference>
<dbReference type="SMART" id="SM00450">
    <property type="entry name" value="RHOD"/>
    <property type="match status" value="1"/>
</dbReference>
<dbReference type="InterPro" id="IPR001763">
    <property type="entry name" value="Rhodanese-like_dom"/>
</dbReference>
<dbReference type="GeneID" id="28727262"/>
<evidence type="ECO:0000313" key="2">
    <source>
        <dbReference type="EMBL" id="KOS15122.1"/>
    </source>
</evidence>
<proteinExistence type="predicted"/>
<sequence>MRSIQPIASMALRQAAKLPVPMVGMMTPSLASARISGPSAMPVRALSMTASLRRDDSWVKRGTVLYDELKPYTEAPSGKITIIDVREPNEVAQGMIPAAVNVPLSEFSDAFDPNSQASPASDFERRYSFRRPAFDDSIVFYCRSGRRSQQALETAQQRGWWNVRNYQGSWIDWVEHEKDQPKKEED</sequence>
<reference evidence="2 3" key="1">
    <citation type="submission" date="2015-07" db="EMBL/GenBank/DDBJ databases">
        <title>Draft Genome Sequence of Malassezia furfur CBS1878 and Malassezia pachydermatis CBS1879.</title>
        <authorList>
            <person name="Triana S."/>
            <person name="Ohm R."/>
            <person name="Gonzalez A."/>
            <person name="DeCock H."/>
            <person name="Restrepo S."/>
            <person name="Celis A."/>
        </authorList>
    </citation>
    <scope>NUCLEOTIDE SEQUENCE [LARGE SCALE GENOMIC DNA]</scope>
    <source>
        <strain evidence="2 3">CBS 1879</strain>
    </source>
</reference>
<dbReference type="Pfam" id="PF00581">
    <property type="entry name" value="Rhodanese"/>
    <property type="match status" value="1"/>
</dbReference>
<protein>
    <recommendedName>
        <fullName evidence="1">Rhodanese domain-containing protein</fullName>
    </recommendedName>
</protein>
<dbReference type="AlphaFoldDB" id="A0A0N0RSF9"/>
<dbReference type="InterPro" id="IPR036873">
    <property type="entry name" value="Rhodanese-like_dom_sf"/>
</dbReference>
<dbReference type="Proteomes" id="UP000037751">
    <property type="component" value="Unassembled WGS sequence"/>
</dbReference>
<dbReference type="PROSITE" id="PS50206">
    <property type="entry name" value="RHODANESE_3"/>
    <property type="match status" value="1"/>
</dbReference>
<dbReference type="GO" id="GO:0004792">
    <property type="term" value="F:thiosulfate-cyanide sulfurtransferase activity"/>
    <property type="evidence" value="ECO:0007669"/>
    <property type="project" value="TreeGrafter"/>
</dbReference>
<dbReference type="OrthoDB" id="566238at2759"/>
<comment type="caution">
    <text evidence="2">The sequence shown here is derived from an EMBL/GenBank/DDBJ whole genome shotgun (WGS) entry which is preliminary data.</text>
</comment>